<dbReference type="OMA" id="DFMTERT"/>
<gene>
    <name evidence="2" type="ORF">CSUB01_00878</name>
</gene>
<comment type="caution">
    <text evidence="2">The sequence shown here is derived from an EMBL/GenBank/DDBJ whole genome shotgun (WGS) entry which is preliminary data.</text>
</comment>
<feature type="signal peptide" evidence="1">
    <location>
        <begin position="1"/>
        <end position="18"/>
    </location>
</feature>
<dbReference type="EMBL" id="JMSE01001347">
    <property type="protein sequence ID" value="KDN62173.1"/>
    <property type="molecule type" value="Genomic_DNA"/>
</dbReference>
<feature type="chain" id="PRO_5001634315" evidence="1">
    <location>
        <begin position="19"/>
        <end position="177"/>
    </location>
</feature>
<dbReference type="eggNOG" id="ENOG502SH6C">
    <property type="taxonomic scope" value="Eukaryota"/>
</dbReference>
<keyword evidence="2" id="KW-0430">Lectin</keyword>
<dbReference type="AlphaFoldDB" id="A0A066WZ80"/>
<protein>
    <submittedName>
        <fullName evidence="2">Putative ricin B lectin</fullName>
    </submittedName>
</protein>
<dbReference type="Proteomes" id="UP000027238">
    <property type="component" value="Unassembled WGS sequence"/>
</dbReference>
<keyword evidence="1" id="KW-0732">Signal</keyword>
<dbReference type="HOGENOM" id="CLU_103467_0_0_1"/>
<accession>A0A066WZ80</accession>
<proteinExistence type="predicted"/>
<sequence>MKFSILSTILAAASVTQATINWTLEKAANPTADETEAYGKIEEVMTLAAARHARLGTAEKTIRVFYTPGVPTAEANTDGVLRFGTSRDFMTERTALHEISHTLGVGLTPAFDSKCASGDWPTALPLLRSWNGDDAKIECGGKHFWPLGLNYENEWSEEAGDHHVLMINAMLADGMAA</sequence>
<dbReference type="GO" id="GO:0030246">
    <property type="term" value="F:carbohydrate binding"/>
    <property type="evidence" value="ECO:0007669"/>
    <property type="project" value="UniProtKB-KW"/>
</dbReference>
<evidence type="ECO:0000256" key="1">
    <source>
        <dbReference type="SAM" id="SignalP"/>
    </source>
</evidence>
<evidence type="ECO:0000313" key="2">
    <source>
        <dbReference type="EMBL" id="KDN62173.1"/>
    </source>
</evidence>
<name>A0A066WZ80_COLSU</name>
<evidence type="ECO:0000313" key="3">
    <source>
        <dbReference type="Proteomes" id="UP000027238"/>
    </source>
</evidence>
<dbReference type="OrthoDB" id="4426724at2759"/>
<organism evidence="2 3">
    <name type="scientific">Colletotrichum sublineola</name>
    <name type="common">Sorghum anthracnose fungus</name>
    <dbReference type="NCBI Taxonomy" id="1173701"/>
    <lineage>
        <taxon>Eukaryota</taxon>
        <taxon>Fungi</taxon>
        <taxon>Dikarya</taxon>
        <taxon>Ascomycota</taxon>
        <taxon>Pezizomycotina</taxon>
        <taxon>Sordariomycetes</taxon>
        <taxon>Hypocreomycetidae</taxon>
        <taxon>Glomerellales</taxon>
        <taxon>Glomerellaceae</taxon>
        <taxon>Colletotrichum</taxon>
        <taxon>Colletotrichum graminicola species complex</taxon>
    </lineage>
</organism>
<keyword evidence="3" id="KW-1185">Reference proteome</keyword>
<reference evidence="3" key="1">
    <citation type="journal article" date="2014" name="Genome Announc.">
        <title>Draft genome sequence of Colletotrichum sublineola, a destructive pathogen of cultivated sorghum.</title>
        <authorList>
            <person name="Baroncelli R."/>
            <person name="Sanz-Martin J.M."/>
            <person name="Rech G.E."/>
            <person name="Sukno S.A."/>
            <person name="Thon M.R."/>
        </authorList>
    </citation>
    <scope>NUCLEOTIDE SEQUENCE [LARGE SCALE GENOMIC DNA]</scope>
    <source>
        <strain evidence="3">TX430BB</strain>
    </source>
</reference>